<accession>A0A4R2HVB7</accession>
<name>A0A4R2HVB7_9ACTN</name>
<dbReference type="Proteomes" id="UP000294508">
    <property type="component" value="Unassembled WGS sequence"/>
</dbReference>
<gene>
    <name evidence="1" type="ORF">EV652_10156</name>
</gene>
<organism evidence="1 2">
    <name type="scientific">Kribbella steppae</name>
    <dbReference type="NCBI Taxonomy" id="2512223"/>
    <lineage>
        <taxon>Bacteria</taxon>
        <taxon>Bacillati</taxon>
        <taxon>Actinomycetota</taxon>
        <taxon>Actinomycetes</taxon>
        <taxon>Propionibacteriales</taxon>
        <taxon>Kribbellaceae</taxon>
        <taxon>Kribbella</taxon>
    </lineage>
</organism>
<sequence length="84" mass="9224">MSQLRRGVGKDLCGRVHAVTGVECYLADAHYPRPHQSLDGDSWHDGLCSKCTGAGSWRDFICDRCNGAGFEPIELIDPETYQPG</sequence>
<dbReference type="AlphaFoldDB" id="A0A4R2HVB7"/>
<comment type="caution">
    <text evidence="1">The sequence shown here is derived from an EMBL/GenBank/DDBJ whole genome shotgun (WGS) entry which is preliminary data.</text>
</comment>
<evidence type="ECO:0000313" key="2">
    <source>
        <dbReference type="Proteomes" id="UP000294508"/>
    </source>
</evidence>
<reference evidence="1 2" key="1">
    <citation type="journal article" date="2015" name="Stand. Genomic Sci.">
        <title>Genomic Encyclopedia of Bacterial and Archaeal Type Strains, Phase III: the genomes of soil and plant-associated and newly described type strains.</title>
        <authorList>
            <person name="Whitman W.B."/>
            <person name="Woyke T."/>
            <person name="Klenk H.P."/>
            <person name="Zhou Y."/>
            <person name="Lilburn T.G."/>
            <person name="Beck B.J."/>
            <person name="De Vos P."/>
            <person name="Vandamme P."/>
            <person name="Eisen J.A."/>
            <person name="Garrity G."/>
            <person name="Hugenholtz P."/>
            <person name="Kyrpides N.C."/>
        </authorList>
    </citation>
    <scope>NUCLEOTIDE SEQUENCE [LARGE SCALE GENOMIC DNA]</scope>
    <source>
        <strain evidence="1 2">VKM Ac-2572</strain>
    </source>
</reference>
<dbReference type="EMBL" id="SLWN01000001">
    <property type="protein sequence ID" value="TCO35177.1"/>
    <property type="molecule type" value="Genomic_DNA"/>
</dbReference>
<proteinExistence type="predicted"/>
<protein>
    <submittedName>
        <fullName evidence="1">Uncharacterized protein</fullName>
    </submittedName>
</protein>
<keyword evidence="2" id="KW-1185">Reference proteome</keyword>
<evidence type="ECO:0000313" key="1">
    <source>
        <dbReference type="EMBL" id="TCO35177.1"/>
    </source>
</evidence>